<keyword evidence="2" id="KW-1185">Reference proteome</keyword>
<dbReference type="Proteomes" id="UP000054564">
    <property type="component" value="Unassembled WGS sequence"/>
</dbReference>
<protein>
    <submittedName>
        <fullName evidence="1">Uncharacterized protein</fullName>
    </submittedName>
</protein>
<proteinExistence type="predicted"/>
<comment type="caution">
    <text evidence="1">The sequence shown here is derived from an EMBL/GenBank/DDBJ whole genome shotgun (WGS) entry which is preliminary data.</text>
</comment>
<dbReference type="AlphaFoldDB" id="A0A0L0VTP4"/>
<name>A0A0L0VTP4_9BASI</name>
<evidence type="ECO:0000313" key="2">
    <source>
        <dbReference type="Proteomes" id="UP000054564"/>
    </source>
</evidence>
<reference evidence="2" key="1">
    <citation type="submission" date="2014-03" db="EMBL/GenBank/DDBJ databases">
        <title>The Genome Sequence of Puccinia striiformis f. sp. tritici PST-78.</title>
        <authorList>
            <consortium name="The Broad Institute Genome Sequencing Platform"/>
            <person name="Cuomo C."/>
            <person name="Hulbert S."/>
            <person name="Chen X."/>
            <person name="Walker B."/>
            <person name="Young S.K."/>
            <person name="Zeng Q."/>
            <person name="Gargeya S."/>
            <person name="Fitzgerald M."/>
            <person name="Haas B."/>
            <person name="Abouelleil A."/>
            <person name="Alvarado L."/>
            <person name="Arachchi H.M."/>
            <person name="Berlin A.M."/>
            <person name="Chapman S.B."/>
            <person name="Goldberg J."/>
            <person name="Griggs A."/>
            <person name="Gujja S."/>
            <person name="Hansen M."/>
            <person name="Howarth C."/>
            <person name="Imamovic A."/>
            <person name="Larimer J."/>
            <person name="McCowan C."/>
            <person name="Montmayeur A."/>
            <person name="Murphy C."/>
            <person name="Neiman D."/>
            <person name="Pearson M."/>
            <person name="Priest M."/>
            <person name="Roberts A."/>
            <person name="Saif S."/>
            <person name="Shea T."/>
            <person name="Sisk P."/>
            <person name="Sykes S."/>
            <person name="Wortman J."/>
            <person name="Nusbaum C."/>
            <person name="Birren B."/>
        </authorList>
    </citation>
    <scope>NUCLEOTIDE SEQUENCE [LARGE SCALE GENOMIC DNA]</scope>
    <source>
        <strain evidence="2">race PST-78</strain>
    </source>
</reference>
<sequence length="152" mass="16253">MPIFAYPSPAIDKKEGILWSSVVALNPAQRESNEHRLLVDFPFTVVPEEILPAAVELVESEVVPEVVRGVVQAVVQAVVPATAVDPAEVELVDPAAVELVDPAEVELVDPAEVELVDPAAVELVDPVGVELELVVPEVVPEVVPATAWFGKW</sequence>
<accession>A0A0L0VTP4</accession>
<gene>
    <name evidence="1" type="ORF">PSTG_04251</name>
</gene>
<dbReference type="EMBL" id="AJIL01000022">
    <property type="protein sequence ID" value="KNF02654.1"/>
    <property type="molecule type" value="Genomic_DNA"/>
</dbReference>
<organism evidence="1 2">
    <name type="scientific">Puccinia striiformis f. sp. tritici PST-78</name>
    <dbReference type="NCBI Taxonomy" id="1165861"/>
    <lineage>
        <taxon>Eukaryota</taxon>
        <taxon>Fungi</taxon>
        <taxon>Dikarya</taxon>
        <taxon>Basidiomycota</taxon>
        <taxon>Pucciniomycotina</taxon>
        <taxon>Pucciniomycetes</taxon>
        <taxon>Pucciniales</taxon>
        <taxon>Pucciniaceae</taxon>
        <taxon>Puccinia</taxon>
    </lineage>
</organism>
<evidence type="ECO:0000313" key="1">
    <source>
        <dbReference type="EMBL" id="KNF02654.1"/>
    </source>
</evidence>